<sequence length="1421" mass="163280">MLNYIEVDRQFSAVSKDKDDSQDIENYLKFNTGQSESWDLILSEYRCIVLAEAGAGKTIEFRERASLMKSKGGYAFFIRIEDIDRHFYESFEVGDEEAFDSWLDSDEEAWFFLDSVDEALLTSPRAFEKSIRCFAKAIKRGQLRAHIYISSRPYSWRVKTDQELMDEVLPLKGSDYQEGSNSNDEKSPSALKVYSLRPLDREKIAAYCQEKGVKDTDQLLDEVERIDLWSLAERPFDLDTIIDKWKDDKSLDGRLELIQHNIDLRLKESHSAGSRTALNTDLARSGAQRLAAAVVLTGNAEINVPDSERNKKGIDADTILYDWDKSDVKKLLESGLFNDILYGAVRFRHRDIRELLAAEFFSSLIKDNYNRLNIESYFFKDSLGESIVTPLLRPVLPWLILFDDNICAKTLNITPEVIIEGGDPSKLSVYTRQDAILKLIDNIDKDHYKAYTGSNIAIANLAQSDLESNVLELINNYKSNDNIILFLSRLVLQGGMAKCVDALIPIIIDNNKDKYTRTMSAKAVMSCGSREQKNAVWQGVNNSDKEIPRWLLSELVVDAEPNTATIDFIIDGIAKLAEPNDFMPTGLTRSMSRFIDHADGEVVYYLLNKFYHYLNVNDFFQKEECEVSKKDAWLMSVSLKCIERLVLTRNRCALSEVSFSMLIKAVLLEFHQGIYVDTCKNNLHSILPQWVEMNDALYWHSVEDARKKFGRDGKSFNHDLHLFYRQNYWRFETSDFSRVLAYVGSRPLNDKLVALSNAHRIYYQSDCPTDMLDDLRKAVSGSDVLQDKLERLLNPEISEKMKNYEEESKIRCEKARRRQDDLKNSKKDWIIHLCNNPSEVVTPSVGEGEITNNHVWLLDEIRKNSVDASCLYCTNWKSLIPEFGNEVALAYKDFCMNYWRCYKPRLKSEQDVDNSISNALLIALSGLEIESNEVSDFPNYLDTNDLNTALRYITWDIHGFPSWFERMHRAFPKATEDAMWKELVWELESSCSEGSLSHILQDLFHHAPWLHEFMAGRVLDYLMGRTSPLTIRKEYCVKILIKGSVESGKLATLADKYIALNADDCKEVAWWYALLVDSDADNGISKLENWLSGLNNTDAQQQAAAIFITGLLGGTYTQKTVYDAGKFKTAPHLKTLYMLMHKYIELSDDIQRAGKGVYSPTIRDDAQDARDRLLNYLVETPSKENYYALKQISKEHKDSLHKLLLQRRAYEMAERYGDIAPWSARQFKEFHKSKVLPPQTHRQLFELAVQQLKVLKDWVENGNDSPWLTWQKAAEENEVRTLIAGYLNQHKGGHYTIAEEPELANEQRMDIWLANPKIQSPVPIELKLLDKNWSGSKLCERLRNQLVGDYLREETAGCGVFLLVSLNQTKRWKIGDDIVSIDGLASALKRYWQTISDQYKGVEEIEVIVIDLKKRALVSNT</sequence>
<name>A0ABR8RHY6_9GAMM</name>
<dbReference type="EMBL" id="JACSQR010000009">
    <property type="protein sequence ID" value="MBD7947411.1"/>
    <property type="molecule type" value="Genomic_DNA"/>
</dbReference>
<keyword evidence="2" id="KW-1185">Reference proteome</keyword>
<organism evidence="1 2">
    <name type="scientific">Psychrobacter communis</name>
    <dbReference type="NCBI Taxonomy" id="2762238"/>
    <lineage>
        <taxon>Bacteria</taxon>
        <taxon>Pseudomonadati</taxon>
        <taxon>Pseudomonadota</taxon>
        <taxon>Gammaproteobacteria</taxon>
        <taxon>Moraxellales</taxon>
        <taxon>Moraxellaceae</taxon>
        <taxon>Psychrobacter</taxon>
    </lineage>
</organism>
<dbReference type="RefSeq" id="WP_191690954.1">
    <property type="nucleotide sequence ID" value="NZ_JACSQR010000009.1"/>
</dbReference>
<dbReference type="Proteomes" id="UP000606724">
    <property type="component" value="Unassembled WGS sequence"/>
</dbReference>
<comment type="caution">
    <text evidence="1">The sequence shown here is derived from an EMBL/GenBank/DDBJ whole genome shotgun (WGS) entry which is preliminary data.</text>
</comment>
<reference evidence="1 2" key="1">
    <citation type="submission" date="2020-08" db="EMBL/GenBank/DDBJ databases">
        <title>A Genomic Blueprint of the Chicken Gut Microbiome.</title>
        <authorList>
            <person name="Gilroy R."/>
            <person name="Ravi A."/>
            <person name="Getino M."/>
            <person name="Pursley I."/>
            <person name="Horton D.L."/>
            <person name="Alikhan N.-F."/>
            <person name="Baker D."/>
            <person name="Gharbi K."/>
            <person name="Hall N."/>
            <person name="Watson M."/>
            <person name="Adriaenssens E.M."/>
            <person name="Foster-Nyarko E."/>
            <person name="Jarju S."/>
            <person name="Secka A."/>
            <person name="Antonio M."/>
            <person name="Oren A."/>
            <person name="Chaudhuri R."/>
            <person name="La Ragione R.M."/>
            <person name="Hildebrand F."/>
            <person name="Pallen M.J."/>
        </authorList>
    </citation>
    <scope>NUCLEOTIDE SEQUENCE [LARGE SCALE GENOMIC DNA]</scope>
    <source>
        <strain evidence="1 2">Sa4CVA2</strain>
    </source>
</reference>
<evidence type="ECO:0000313" key="2">
    <source>
        <dbReference type="Proteomes" id="UP000606724"/>
    </source>
</evidence>
<protein>
    <recommendedName>
        <fullName evidence="3">ATP-binding protein</fullName>
    </recommendedName>
</protein>
<accession>A0ABR8RHY6</accession>
<proteinExistence type="predicted"/>
<evidence type="ECO:0008006" key="3">
    <source>
        <dbReference type="Google" id="ProtNLM"/>
    </source>
</evidence>
<gene>
    <name evidence="1" type="ORF">H9653_05175</name>
</gene>
<evidence type="ECO:0000313" key="1">
    <source>
        <dbReference type="EMBL" id="MBD7947411.1"/>
    </source>
</evidence>